<proteinExistence type="predicted"/>
<organism evidence="1 2">
    <name type="scientific">Smallanthus sonchifolius</name>
    <dbReference type="NCBI Taxonomy" id="185202"/>
    <lineage>
        <taxon>Eukaryota</taxon>
        <taxon>Viridiplantae</taxon>
        <taxon>Streptophyta</taxon>
        <taxon>Embryophyta</taxon>
        <taxon>Tracheophyta</taxon>
        <taxon>Spermatophyta</taxon>
        <taxon>Magnoliopsida</taxon>
        <taxon>eudicotyledons</taxon>
        <taxon>Gunneridae</taxon>
        <taxon>Pentapetalae</taxon>
        <taxon>asterids</taxon>
        <taxon>campanulids</taxon>
        <taxon>Asterales</taxon>
        <taxon>Asteraceae</taxon>
        <taxon>Asteroideae</taxon>
        <taxon>Heliantheae alliance</taxon>
        <taxon>Millerieae</taxon>
        <taxon>Smallanthus</taxon>
    </lineage>
</organism>
<dbReference type="EMBL" id="CM042046">
    <property type="protein sequence ID" value="KAI3675698.1"/>
    <property type="molecule type" value="Genomic_DNA"/>
</dbReference>
<name>A0ACB8XW46_9ASTR</name>
<comment type="caution">
    <text evidence="1">The sequence shown here is derived from an EMBL/GenBank/DDBJ whole genome shotgun (WGS) entry which is preliminary data.</text>
</comment>
<reference evidence="2" key="1">
    <citation type="journal article" date="2022" name="Mol. Ecol. Resour.">
        <title>The genomes of chicory, endive, great burdock and yacon provide insights into Asteraceae palaeo-polyploidization history and plant inulin production.</title>
        <authorList>
            <person name="Fan W."/>
            <person name="Wang S."/>
            <person name="Wang H."/>
            <person name="Wang A."/>
            <person name="Jiang F."/>
            <person name="Liu H."/>
            <person name="Zhao H."/>
            <person name="Xu D."/>
            <person name="Zhang Y."/>
        </authorList>
    </citation>
    <scope>NUCLEOTIDE SEQUENCE [LARGE SCALE GENOMIC DNA]</scope>
    <source>
        <strain evidence="2">cv. Yunnan</strain>
    </source>
</reference>
<reference evidence="1 2" key="2">
    <citation type="journal article" date="2022" name="Mol. Ecol. Resour.">
        <title>The genomes of chicory, endive, great burdock and yacon provide insights into Asteraceae paleo-polyploidization history and plant inulin production.</title>
        <authorList>
            <person name="Fan W."/>
            <person name="Wang S."/>
            <person name="Wang H."/>
            <person name="Wang A."/>
            <person name="Jiang F."/>
            <person name="Liu H."/>
            <person name="Zhao H."/>
            <person name="Xu D."/>
            <person name="Zhang Y."/>
        </authorList>
    </citation>
    <scope>NUCLEOTIDE SEQUENCE [LARGE SCALE GENOMIC DNA]</scope>
    <source>
        <strain evidence="2">cv. Yunnan</strain>
        <tissue evidence="1">Leaves</tissue>
    </source>
</reference>
<evidence type="ECO:0000313" key="2">
    <source>
        <dbReference type="Proteomes" id="UP001056120"/>
    </source>
</evidence>
<gene>
    <name evidence="1" type="ORF">L1987_85290</name>
</gene>
<keyword evidence="2" id="KW-1185">Reference proteome</keyword>
<protein>
    <submittedName>
        <fullName evidence="1">Uncharacterized protein</fullName>
    </submittedName>
</protein>
<accession>A0ACB8XW46</accession>
<evidence type="ECO:0000313" key="1">
    <source>
        <dbReference type="EMBL" id="KAI3675698.1"/>
    </source>
</evidence>
<sequence>MVKELTVTMVKEWEETRWKGQRGGECNGYKLLHSGCDGTKNGVGFLVAKELHGNVVEVKRYNDRIMVLRVVLGEEVVAIVSAYAPHVGLGDQERRDFWGSLDGVMRSLPRQEKICLRGDFNGHVGKESDGFPMVHGGFGYGVRNDNGRELLDFALAHDLGIINTFFIKRESHLITFSSGGRNTQIDYFLMRQGDRNWWKDCKVIPEESVATQHRLLVADFTLRKRVVERRRKNKPSIRWGNLKDENINLFKDKVMAMNTNTKDGDTNQMWVAMATTVTQAAKETLGVTLGATRGHQESWWWNEEVRSKIKDKQQRFKEMLQCSNGEEIMTLWENYRQAKREAKKAVSEAKNFAYETMYRKLDTKEGEHHMFKIAKNRERRRQDLGVVKFIKEDDGRVLVKGRDIKLRWQNYFYTLFNSCRPSLAITENPTTQSSQRNNCYCRNITQEEVRSALKKMGRAKAVGPDNIPIEAWKCMGEEGVQWLTRLFNNIFKTEKMPDQWRRSVLVPLYKNKGDAQCCANYRGIKLLCHTMKIMGKSYRYKD</sequence>
<dbReference type="Proteomes" id="UP001056120">
    <property type="component" value="Linkage Group LG29"/>
</dbReference>